<evidence type="ECO:0000313" key="1">
    <source>
        <dbReference type="EMBL" id="EFA29045.1"/>
    </source>
</evidence>
<reference evidence="1" key="1">
    <citation type="journal article" date="2010" name="Genomics">
        <title>Tracing phylogenomic events leading to diversity of Haemophilus influenzae and the emergence of Brazilian Purpuric Fever (BPF)-associated clones.</title>
        <authorList>
            <person name="Papazisi L."/>
            <person name="Ratnayake S."/>
            <person name="Remortel B.G."/>
            <person name="Bock G.R."/>
            <person name="Liang W."/>
            <person name="Saeed A.I."/>
            <person name="Liu J."/>
            <person name="Fleischmann R.D."/>
            <person name="Kilian M."/>
            <person name="Peterson S.N."/>
        </authorList>
    </citation>
    <scope>NUCLEOTIDE SEQUENCE [LARGE SCALE GENOMIC DNA]</scope>
    <source>
        <strain evidence="1">HK1212</strain>
    </source>
</reference>
<sequence>MAEENKKGGFWASLFGRNKKQDEPKIEPIIEEEKINDVEQSVEKFGTSDLVEEPSELETVESAVDSEPFLVESIETNEIVEDEKIQEISTALEPVEEIIEAKNLEDDLPITETVVESEI</sequence>
<feature type="non-terminal residue" evidence="1">
    <location>
        <position position="119"/>
    </location>
</feature>
<dbReference type="AlphaFoldDB" id="A0A7G2K0U9"/>
<comment type="caution">
    <text evidence="1">The sequence shown here is derived from an EMBL/GenBank/DDBJ whole genome shotgun (WGS) entry which is preliminary data.</text>
</comment>
<keyword evidence="1" id="KW-0132">Cell division</keyword>
<name>A0A7G2K0U9_HAEIF</name>
<dbReference type="EMBL" id="ABFC01000368">
    <property type="protein sequence ID" value="EFA29045.1"/>
    <property type="molecule type" value="Genomic_DNA"/>
</dbReference>
<keyword evidence="1" id="KW-0131">Cell cycle</keyword>
<proteinExistence type="predicted"/>
<dbReference type="GO" id="GO:0051301">
    <property type="term" value="P:cell division"/>
    <property type="evidence" value="ECO:0007669"/>
    <property type="project" value="UniProtKB-KW"/>
</dbReference>
<gene>
    <name evidence="1" type="primary">ftsY</name>
    <name evidence="1" type="ORF">HAINFHK1212_0346</name>
</gene>
<accession>A0A7G2K0U9</accession>
<organism evidence="1">
    <name type="scientific">Haemophilus influenzae HK1212</name>
    <dbReference type="NCBI Taxonomy" id="456482"/>
    <lineage>
        <taxon>Bacteria</taxon>
        <taxon>Pseudomonadati</taxon>
        <taxon>Pseudomonadota</taxon>
        <taxon>Gammaproteobacteria</taxon>
        <taxon>Pasteurellales</taxon>
        <taxon>Pasteurellaceae</taxon>
        <taxon>Haemophilus</taxon>
    </lineage>
</organism>
<protein>
    <submittedName>
        <fullName evidence="1">Cell division protein FtsY-like protein</fullName>
    </submittedName>
</protein>